<dbReference type="EMBL" id="LKCW01000389">
    <property type="protein sequence ID" value="KPM34149.1"/>
    <property type="molecule type" value="Genomic_DNA"/>
</dbReference>
<evidence type="ECO:0000313" key="3">
    <source>
        <dbReference type="Proteomes" id="UP000050424"/>
    </source>
</evidence>
<feature type="compositionally biased region" description="Basic and acidic residues" evidence="1">
    <location>
        <begin position="684"/>
        <end position="693"/>
    </location>
</feature>
<feature type="region of interest" description="Disordered" evidence="1">
    <location>
        <begin position="520"/>
        <end position="633"/>
    </location>
</feature>
<gene>
    <name evidence="2" type="ORF">AK830_g12422</name>
</gene>
<feature type="region of interest" description="Disordered" evidence="1">
    <location>
        <begin position="645"/>
        <end position="719"/>
    </location>
</feature>
<keyword evidence="3" id="KW-1185">Reference proteome</keyword>
<evidence type="ECO:0000313" key="2">
    <source>
        <dbReference type="EMBL" id="KPM34149.1"/>
    </source>
</evidence>
<dbReference type="Proteomes" id="UP000050424">
    <property type="component" value="Unassembled WGS sequence"/>
</dbReference>
<feature type="region of interest" description="Disordered" evidence="1">
    <location>
        <begin position="87"/>
        <end position="107"/>
    </location>
</feature>
<feature type="region of interest" description="Disordered" evidence="1">
    <location>
        <begin position="381"/>
        <end position="498"/>
    </location>
</feature>
<proteinExistence type="predicted"/>
<dbReference type="PANTHER" id="PTHR37972">
    <property type="entry name" value="PROTEIN CBG25533"/>
    <property type="match status" value="1"/>
</dbReference>
<feature type="compositionally biased region" description="Basic and acidic residues" evidence="1">
    <location>
        <begin position="605"/>
        <end position="614"/>
    </location>
</feature>
<feature type="compositionally biased region" description="Basic and acidic residues" evidence="1">
    <location>
        <begin position="449"/>
        <end position="459"/>
    </location>
</feature>
<feature type="compositionally biased region" description="Low complexity" evidence="1">
    <location>
        <begin position="481"/>
        <end position="492"/>
    </location>
</feature>
<sequence>MFIEQLEAVAHCILAQCERARCDSPESIDDDTILKVLNDFSCETITITPEPRHGNHECPTSGWKATIGAVIELFNLFNLAATCPTTTAPTTTTSTTTPTSNVSTATASTVVAPTTTTPTATTPATTTPVTTPVATVDKKTRSRKTKDIVVSKVISQNLTAWRDSPRKLFDQDLILLEDFLCDYIKNVSDSDIPSTLRLRFSKRMLARQRQAWSRNGIASFLQHLEDRGLIVDRGTFGRWILEGKTYELFVQTWGPGSLLTTDLTASQAEKFPHRDNESRMSRLAGEECRGIKELAATYNTTGTALWEYFSQISFADNFVSDDTTSLMTARKRRSSQTLTHRNCRPFRIDKTVAEFALQPELVSSPVTTRIGDVAEREAARTDEFVTRSAGGRKGSRSEVENSQRSSPTAPAHFQSVAEPSPRSASSTIDRGFTEDGFQRPLNCGTDRSAYSDHRNDRIDVQSPNTHQRVFGVQGDGHSRHLSPSPSHSQQLPVEMSEDSLRNASLISGTDVATSQVLSLSHDHQLSHGTRDVPQHPQVSGDVSSHSPTTHAVPTTAAIQSRIAERPTSNPRPESGSHDSVQEPSASPQYDRRLELTHQPKLPSLEPREEAKTNDDCLGSAQQPSTQDLSPVQPHGLEPIFAATETSCHPQHGNPPPHSPQTVPDPTVIQRHGTGGAFSQFQERNPPEFLERQDSLQGQHASTVGSPPPVHQQLYHPEHPGVTGYLDQLVDSNEPSVTPAMLDQPYDVNQEPSQADLDWNILTWDWITSLEDVSTDHLLFSGLNELEGIL</sequence>
<dbReference type="PANTHER" id="PTHR37972:SF3">
    <property type="entry name" value="PROTEIN CBG11222"/>
    <property type="match status" value="1"/>
</dbReference>
<dbReference type="OrthoDB" id="5106070at2759"/>
<protein>
    <submittedName>
        <fullName evidence="2">Uncharacterized protein</fullName>
    </submittedName>
</protein>
<organism evidence="2 3">
    <name type="scientific">Neonectria ditissima</name>
    <dbReference type="NCBI Taxonomy" id="78410"/>
    <lineage>
        <taxon>Eukaryota</taxon>
        <taxon>Fungi</taxon>
        <taxon>Dikarya</taxon>
        <taxon>Ascomycota</taxon>
        <taxon>Pezizomycotina</taxon>
        <taxon>Sordariomycetes</taxon>
        <taxon>Hypocreomycetidae</taxon>
        <taxon>Hypocreales</taxon>
        <taxon>Nectriaceae</taxon>
        <taxon>Neonectria</taxon>
    </lineage>
</organism>
<accession>A0A0P7AAR9</accession>
<feature type="compositionally biased region" description="Polar residues" evidence="1">
    <location>
        <begin position="694"/>
        <end position="704"/>
    </location>
</feature>
<feature type="compositionally biased region" description="Polar residues" evidence="1">
    <location>
        <begin position="619"/>
        <end position="629"/>
    </location>
</feature>
<dbReference type="AlphaFoldDB" id="A0A0P7AAR9"/>
<reference evidence="2 3" key="1">
    <citation type="submission" date="2015-09" db="EMBL/GenBank/DDBJ databases">
        <title>Draft genome of a European isolate of the apple canker pathogen Neonectria ditissima.</title>
        <authorList>
            <person name="Gomez-Cortecero A."/>
            <person name="Harrison R.J."/>
            <person name="Armitage A.D."/>
        </authorList>
    </citation>
    <scope>NUCLEOTIDE SEQUENCE [LARGE SCALE GENOMIC DNA]</scope>
    <source>
        <strain evidence="2 3">R09/05</strain>
    </source>
</reference>
<evidence type="ECO:0000256" key="1">
    <source>
        <dbReference type="SAM" id="MobiDB-lite"/>
    </source>
</evidence>
<name>A0A0P7AAR9_9HYPO</name>
<feature type="compositionally biased region" description="Polar residues" evidence="1">
    <location>
        <begin position="536"/>
        <end position="558"/>
    </location>
</feature>
<comment type="caution">
    <text evidence="2">The sequence shown here is derived from an EMBL/GenBank/DDBJ whole genome shotgun (WGS) entry which is preliminary data.</text>
</comment>
<feature type="compositionally biased region" description="Basic and acidic residues" evidence="1">
    <location>
        <begin position="520"/>
        <end position="533"/>
    </location>
</feature>